<feature type="coiled-coil region" evidence="1">
    <location>
        <begin position="77"/>
        <end position="125"/>
    </location>
</feature>
<feature type="compositionally biased region" description="Polar residues" evidence="2">
    <location>
        <begin position="33"/>
        <end position="44"/>
    </location>
</feature>
<evidence type="ECO:0000256" key="1">
    <source>
        <dbReference type="SAM" id="Coils"/>
    </source>
</evidence>
<proteinExistence type="predicted"/>
<sequence length="191" mass="22027">MPSSSVPSTSLTKQPYFREDTVTLPPNDHDSHPWSSAPPSSMYNSRKRVEFHDKTQTFNGQQQQNSGRSDEELFLQLEDAIKKEQKMDEKLKKQIAENRHLSAVNEDLQAKYEVLTDELQQITGKVTKERRTLLEENIDLQRRLDELTPLLAEKEAQIARILNEKEGLSSRLRTTTTQLSSLQVSFIILLF</sequence>
<evidence type="ECO:0000256" key="2">
    <source>
        <dbReference type="SAM" id="MobiDB-lite"/>
    </source>
</evidence>
<evidence type="ECO:0000313" key="3">
    <source>
        <dbReference type="Proteomes" id="UP000887577"/>
    </source>
</evidence>
<evidence type="ECO:0000313" key="4">
    <source>
        <dbReference type="WBParaSite" id="PSU_v2.g18103.t1"/>
    </source>
</evidence>
<feature type="region of interest" description="Disordered" evidence="2">
    <location>
        <begin position="1"/>
        <end position="53"/>
    </location>
</feature>
<accession>A0A914YCZ9</accession>
<protein>
    <submittedName>
        <fullName evidence="4">Uncharacterized protein</fullName>
    </submittedName>
</protein>
<feature type="compositionally biased region" description="Basic and acidic residues" evidence="2">
    <location>
        <begin position="16"/>
        <end position="32"/>
    </location>
</feature>
<organism evidence="3 4">
    <name type="scientific">Panagrolaimus superbus</name>
    <dbReference type="NCBI Taxonomy" id="310955"/>
    <lineage>
        <taxon>Eukaryota</taxon>
        <taxon>Metazoa</taxon>
        <taxon>Ecdysozoa</taxon>
        <taxon>Nematoda</taxon>
        <taxon>Chromadorea</taxon>
        <taxon>Rhabditida</taxon>
        <taxon>Tylenchina</taxon>
        <taxon>Panagrolaimomorpha</taxon>
        <taxon>Panagrolaimoidea</taxon>
        <taxon>Panagrolaimidae</taxon>
        <taxon>Panagrolaimus</taxon>
    </lineage>
</organism>
<dbReference type="Proteomes" id="UP000887577">
    <property type="component" value="Unplaced"/>
</dbReference>
<dbReference type="WBParaSite" id="PSU_v2.g18103.t1">
    <property type="protein sequence ID" value="PSU_v2.g18103.t1"/>
    <property type="gene ID" value="PSU_v2.g18103"/>
</dbReference>
<name>A0A914YCZ9_9BILA</name>
<feature type="compositionally biased region" description="Polar residues" evidence="2">
    <location>
        <begin position="1"/>
        <end position="13"/>
    </location>
</feature>
<reference evidence="4" key="1">
    <citation type="submission" date="2022-11" db="UniProtKB">
        <authorList>
            <consortium name="WormBaseParasite"/>
        </authorList>
    </citation>
    <scope>IDENTIFICATION</scope>
</reference>
<keyword evidence="1" id="KW-0175">Coiled coil</keyword>
<dbReference type="AlphaFoldDB" id="A0A914YCZ9"/>
<keyword evidence="3" id="KW-1185">Reference proteome</keyword>